<evidence type="ECO:0000313" key="1">
    <source>
        <dbReference type="EMBL" id="THG24038.1"/>
    </source>
</evidence>
<dbReference type="EMBL" id="SSTF01000040">
    <property type="protein sequence ID" value="THG24038.1"/>
    <property type="molecule type" value="Genomic_DNA"/>
</dbReference>
<protein>
    <submittedName>
        <fullName evidence="1">Uncharacterized protein</fullName>
    </submittedName>
</protein>
<sequence length="64" mass="7381">MSIELITWEPKHVWQLADDTDTKTLLDTMSKHARRGRTLTITDSHGDTTILNPARFQGWTIETE</sequence>
<accession>A0A4S4F3F3</accession>
<dbReference type="Proteomes" id="UP000306798">
    <property type="component" value="Unassembled WGS sequence"/>
</dbReference>
<reference evidence="1 2" key="1">
    <citation type="submission" date="2019-04" db="EMBL/GenBank/DDBJ databases">
        <title>Microbes associate with the intestines of laboratory mice.</title>
        <authorList>
            <person name="Navarre W."/>
            <person name="Wong E."/>
            <person name="Huang K.C."/>
            <person name="Tropini C."/>
            <person name="Ng K."/>
            <person name="Yu B."/>
        </authorList>
    </citation>
    <scope>NUCLEOTIDE SEQUENCE [LARGE SCALE GENOMIC DNA]</scope>
    <source>
        <strain evidence="1 2">NM87_A27A</strain>
    </source>
</reference>
<comment type="caution">
    <text evidence="1">The sequence shown here is derived from an EMBL/GenBank/DDBJ whole genome shotgun (WGS) entry which is preliminary data.</text>
</comment>
<dbReference type="AlphaFoldDB" id="A0A4S4F3F3"/>
<organism evidence="1 2">
    <name type="scientific">Bifidobacterium pseudolongum</name>
    <dbReference type="NCBI Taxonomy" id="1694"/>
    <lineage>
        <taxon>Bacteria</taxon>
        <taxon>Bacillati</taxon>
        <taxon>Actinomycetota</taxon>
        <taxon>Actinomycetes</taxon>
        <taxon>Bifidobacteriales</taxon>
        <taxon>Bifidobacteriaceae</taxon>
        <taxon>Bifidobacterium</taxon>
    </lineage>
</organism>
<name>A0A4S4F3F3_9BIFI</name>
<evidence type="ECO:0000313" key="2">
    <source>
        <dbReference type="Proteomes" id="UP000306798"/>
    </source>
</evidence>
<dbReference type="RefSeq" id="WP_136511767.1">
    <property type="nucleotide sequence ID" value="NZ_SSTF01000040.1"/>
</dbReference>
<gene>
    <name evidence="1" type="ORF">E5991_09290</name>
</gene>
<proteinExistence type="predicted"/>